<name>A0A1U7IM53_9CYAN</name>
<dbReference type="AlphaFoldDB" id="A0A1U7IM53"/>
<evidence type="ECO:0000313" key="1">
    <source>
        <dbReference type="EMBL" id="OKH38352.1"/>
    </source>
</evidence>
<reference evidence="1 2" key="1">
    <citation type="submission" date="2016-11" db="EMBL/GenBank/DDBJ databases">
        <title>Draft Genome Sequences of Nine Cyanobacterial Strains from Diverse Habitats.</title>
        <authorList>
            <person name="Zhu T."/>
            <person name="Hou S."/>
            <person name="Lu X."/>
            <person name="Hess W.R."/>
        </authorList>
    </citation>
    <scope>NUCLEOTIDE SEQUENCE [LARGE SCALE GENOMIC DNA]</scope>
    <source>
        <strain evidence="1 2">IAM M-71</strain>
    </source>
</reference>
<comment type="caution">
    <text evidence="1">The sequence shown here is derived from an EMBL/GenBank/DDBJ whole genome shotgun (WGS) entry which is preliminary data.</text>
</comment>
<dbReference type="OrthoDB" id="9772934at2"/>
<dbReference type="STRING" id="454136.NIES2119_09960"/>
<organism evidence="1 2">
    <name type="scientific">[Phormidium ambiguum] IAM M-71</name>
    <dbReference type="NCBI Taxonomy" id="454136"/>
    <lineage>
        <taxon>Bacteria</taxon>
        <taxon>Bacillati</taxon>
        <taxon>Cyanobacteriota</taxon>
        <taxon>Cyanophyceae</taxon>
        <taxon>Oscillatoriophycideae</taxon>
        <taxon>Aerosakkonematales</taxon>
        <taxon>Aerosakkonemataceae</taxon>
        <taxon>Floridanema</taxon>
    </lineage>
</organism>
<accession>A0A1U7IM53</accession>
<protein>
    <submittedName>
        <fullName evidence="1">Uncharacterized protein</fullName>
    </submittedName>
</protein>
<gene>
    <name evidence="1" type="ORF">NIES2119_09960</name>
</gene>
<dbReference type="EMBL" id="MRCE01000008">
    <property type="protein sequence ID" value="OKH38352.1"/>
    <property type="molecule type" value="Genomic_DNA"/>
</dbReference>
<sequence length="99" mass="11140">MIFNISPPEQLDNSVTITNWLGAIYPVTALLEEIITADPNRKKLFLENRSAENIYIKFGDANTELMAIYPDSAWVEEDAASFSVWAEGNGNLYVAQWIV</sequence>
<proteinExistence type="predicted"/>
<dbReference type="Proteomes" id="UP000185860">
    <property type="component" value="Unassembled WGS sequence"/>
</dbReference>
<dbReference type="RefSeq" id="WP_073593319.1">
    <property type="nucleotide sequence ID" value="NZ_MRCE01000008.1"/>
</dbReference>
<evidence type="ECO:0000313" key="2">
    <source>
        <dbReference type="Proteomes" id="UP000185860"/>
    </source>
</evidence>